<dbReference type="Proteomes" id="UP000620124">
    <property type="component" value="Unassembled WGS sequence"/>
</dbReference>
<reference evidence="2" key="1">
    <citation type="submission" date="2020-05" db="EMBL/GenBank/DDBJ databases">
        <title>Mycena genomes resolve the evolution of fungal bioluminescence.</title>
        <authorList>
            <person name="Tsai I.J."/>
        </authorList>
    </citation>
    <scope>NUCLEOTIDE SEQUENCE</scope>
    <source>
        <strain evidence="2">CCC161011</strain>
    </source>
</reference>
<dbReference type="OrthoDB" id="2901189at2759"/>
<name>A0A8H6XW48_9AGAR</name>
<keyword evidence="3" id="KW-1185">Reference proteome</keyword>
<comment type="caution">
    <text evidence="2">The sequence shown here is derived from an EMBL/GenBank/DDBJ whole genome shotgun (WGS) entry which is preliminary data.</text>
</comment>
<dbReference type="InterPro" id="IPR036047">
    <property type="entry name" value="F-box-like_dom_sf"/>
</dbReference>
<gene>
    <name evidence="2" type="ORF">MVEN_01381900</name>
</gene>
<dbReference type="InterPro" id="IPR001810">
    <property type="entry name" value="F-box_dom"/>
</dbReference>
<organism evidence="2 3">
    <name type="scientific">Mycena venus</name>
    <dbReference type="NCBI Taxonomy" id="2733690"/>
    <lineage>
        <taxon>Eukaryota</taxon>
        <taxon>Fungi</taxon>
        <taxon>Dikarya</taxon>
        <taxon>Basidiomycota</taxon>
        <taxon>Agaricomycotina</taxon>
        <taxon>Agaricomycetes</taxon>
        <taxon>Agaricomycetidae</taxon>
        <taxon>Agaricales</taxon>
        <taxon>Marasmiineae</taxon>
        <taxon>Mycenaceae</taxon>
        <taxon>Mycena</taxon>
    </lineage>
</organism>
<dbReference type="AlphaFoldDB" id="A0A8H6XW48"/>
<dbReference type="PROSITE" id="PS50181">
    <property type="entry name" value="FBOX"/>
    <property type="match status" value="1"/>
</dbReference>
<evidence type="ECO:0000313" key="3">
    <source>
        <dbReference type="Proteomes" id="UP000620124"/>
    </source>
</evidence>
<proteinExistence type="predicted"/>
<accession>A0A8H6XW48</accession>
<dbReference type="Pfam" id="PF00646">
    <property type="entry name" value="F-box"/>
    <property type="match status" value="1"/>
</dbReference>
<dbReference type="SUPFAM" id="SSF81383">
    <property type="entry name" value="F-box domain"/>
    <property type="match status" value="1"/>
</dbReference>
<evidence type="ECO:0000313" key="2">
    <source>
        <dbReference type="EMBL" id="KAF7348638.1"/>
    </source>
</evidence>
<sequence length="333" mass="37741">MALARLSSIPLELQYLASKELGPSDLLALSHVSTYWRAFVLSDKRWTEWFAMIISTSEETFEQCLTRFNIIDMFSKRKLVYLCLHDWCAVCDGYAQYLYLPHMKRVCAKCLEDDEFTVLPFSAALAKYDLREREVAGVLTLESSRTGSKRSQKLVSESHVRKIAILNWGSESTLLSYLEHKKAAAARSTYTERSEDYRTAVSTREALQEKGNLAAADAVVLARTGRKIPKAFPAYPPILLPARPVERRVVCFEPKPMFEVGGEVMYDESDDDDEGEHLGLGGAAPEIQKIDTYGRPHVYAFPFLLFLLSVRHIFYTYFAVVFTGTTFHSFGVP</sequence>
<evidence type="ECO:0000259" key="1">
    <source>
        <dbReference type="PROSITE" id="PS50181"/>
    </source>
</evidence>
<feature type="domain" description="F-box" evidence="1">
    <location>
        <begin position="3"/>
        <end position="49"/>
    </location>
</feature>
<dbReference type="EMBL" id="JACAZI010000011">
    <property type="protein sequence ID" value="KAF7348638.1"/>
    <property type="molecule type" value="Genomic_DNA"/>
</dbReference>
<protein>
    <recommendedName>
        <fullName evidence="1">F-box domain-containing protein</fullName>
    </recommendedName>
</protein>